<dbReference type="KEGG" id="kra:Krad_1276"/>
<gene>
    <name evidence="2" type="ordered locus">Krad_1276</name>
</gene>
<dbReference type="RefSeq" id="WP_012084380.1">
    <property type="nucleotide sequence ID" value="NC_009664.2"/>
</dbReference>
<evidence type="ECO:0000256" key="1">
    <source>
        <dbReference type="SAM" id="MobiDB-lite"/>
    </source>
</evidence>
<reference evidence="3" key="1">
    <citation type="journal article" date="2008" name="PLoS ONE">
        <title>Survival in nuclear waste, extreme resistance, and potential applications gleaned from the genome sequence of Kineococcus radiotolerans SRS30216.</title>
        <authorList>
            <person name="Bagwell C.E."/>
            <person name="Bhat S."/>
            <person name="Hawkins G.M."/>
            <person name="Smith B.W."/>
            <person name="Biswas T."/>
            <person name="Hoover T.R."/>
            <person name="Saunders E."/>
            <person name="Han C.S."/>
            <person name="Tsodikov O.V."/>
            <person name="Shimkets L.J."/>
        </authorList>
    </citation>
    <scope>NUCLEOTIDE SEQUENCE [LARGE SCALE GENOMIC DNA]</scope>
    <source>
        <strain evidence="3">ATCC BAA-149 / DSM 14245 / SRS30216</strain>
    </source>
</reference>
<evidence type="ECO:0000313" key="3">
    <source>
        <dbReference type="Proteomes" id="UP000001116"/>
    </source>
</evidence>
<dbReference type="AlphaFoldDB" id="A6W7H5"/>
<dbReference type="Proteomes" id="UP000001116">
    <property type="component" value="Chromosome"/>
</dbReference>
<protein>
    <submittedName>
        <fullName evidence="2">ATP/GTP-binding protein, doubtful CDS</fullName>
    </submittedName>
</protein>
<evidence type="ECO:0000313" key="2">
    <source>
        <dbReference type="EMBL" id="ABS02764.1"/>
    </source>
</evidence>
<dbReference type="HOGENOM" id="CLU_133073_0_0_11"/>
<accession>A6W7H5</accession>
<name>A6W7H5_KINRD</name>
<dbReference type="eggNOG" id="ENOG5032YDP">
    <property type="taxonomic scope" value="Bacteria"/>
</dbReference>
<dbReference type="STRING" id="266940.Krad_1276"/>
<organism evidence="2 3">
    <name type="scientific">Kineococcus radiotolerans (strain ATCC BAA-149 / DSM 14245 / SRS30216)</name>
    <dbReference type="NCBI Taxonomy" id="266940"/>
    <lineage>
        <taxon>Bacteria</taxon>
        <taxon>Bacillati</taxon>
        <taxon>Actinomycetota</taxon>
        <taxon>Actinomycetes</taxon>
        <taxon>Kineosporiales</taxon>
        <taxon>Kineosporiaceae</taxon>
        <taxon>Kineococcus</taxon>
    </lineage>
</organism>
<proteinExistence type="predicted"/>
<keyword evidence="3" id="KW-1185">Reference proteome</keyword>
<sequence length="100" mass="10982">MASVPRSNRRRPDPEPRAPLGAGVDRTVSGPDGEWVVRELRGTTSTKSYTCPGCHQDIPPGLPHLVVWPSRGTFSPGEGASERRHWHRACFGARGRRGGW</sequence>
<dbReference type="EMBL" id="CP000750">
    <property type="protein sequence ID" value="ABS02764.1"/>
    <property type="molecule type" value="Genomic_DNA"/>
</dbReference>
<feature type="region of interest" description="Disordered" evidence="1">
    <location>
        <begin position="1"/>
        <end position="32"/>
    </location>
</feature>